<dbReference type="GO" id="GO:0006355">
    <property type="term" value="P:regulation of DNA-templated transcription"/>
    <property type="evidence" value="ECO:0007669"/>
    <property type="project" value="InterPro"/>
</dbReference>
<dbReference type="AlphaFoldDB" id="A0AAW1YKK6"/>
<evidence type="ECO:0000313" key="3">
    <source>
        <dbReference type="EMBL" id="KAK9949042.1"/>
    </source>
</evidence>
<dbReference type="SMART" id="SM00298">
    <property type="entry name" value="CHROMO"/>
    <property type="match status" value="1"/>
</dbReference>
<dbReference type="InterPro" id="IPR008676">
    <property type="entry name" value="MRG"/>
</dbReference>
<feature type="compositionally biased region" description="Low complexity" evidence="1">
    <location>
        <begin position="1"/>
        <end position="14"/>
    </location>
</feature>
<dbReference type="SUPFAM" id="SSF54160">
    <property type="entry name" value="Chromo domain-like"/>
    <property type="match status" value="1"/>
</dbReference>
<evidence type="ECO:0000259" key="2">
    <source>
        <dbReference type="SMART" id="SM00298"/>
    </source>
</evidence>
<feature type="region of interest" description="Disordered" evidence="1">
    <location>
        <begin position="1"/>
        <end position="21"/>
    </location>
</feature>
<keyword evidence="4" id="KW-1185">Reference proteome</keyword>
<dbReference type="CDD" id="cd18983">
    <property type="entry name" value="CBD_MSL3_like"/>
    <property type="match status" value="1"/>
</dbReference>
<dbReference type="GO" id="GO:0000123">
    <property type="term" value="C:histone acetyltransferase complex"/>
    <property type="evidence" value="ECO:0007669"/>
    <property type="project" value="TreeGrafter"/>
</dbReference>
<dbReference type="InterPro" id="IPR016197">
    <property type="entry name" value="Chromo-like_dom_sf"/>
</dbReference>
<proteinExistence type="predicted"/>
<feature type="region of interest" description="Disordered" evidence="1">
    <location>
        <begin position="93"/>
        <end position="135"/>
    </location>
</feature>
<feature type="domain" description="Chromo" evidence="2">
    <location>
        <begin position="22"/>
        <end position="90"/>
    </location>
</feature>
<dbReference type="EMBL" id="JBEDUW010000001">
    <property type="protein sequence ID" value="KAK9949042.1"/>
    <property type="molecule type" value="Genomic_DNA"/>
</dbReference>
<sequence length="171" mass="19562">MGNSSTDDSSTDGDAPASNSSLYSDGEKVLAYHNTRFYEAKVQKVELRKNEWKYFVHYLGWNKVWDEWVGVDRLLKHNDDNIMKQEALNKKQNINRITKSGRSTQIKPNSSADAKAEKEDQKNSVAEGKKRKNDCAEDTVALEKLVKIQIPSKLRKQVVDDRQFASKLDKV</sequence>
<organism evidence="3 4">
    <name type="scientific">Rubus argutus</name>
    <name type="common">Southern blackberry</name>
    <dbReference type="NCBI Taxonomy" id="59490"/>
    <lineage>
        <taxon>Eukaryota</taxon>
        <taxon>Viridiplantae</taxon>
        <taxon>Streptophyta</taxon>
        <taxon>Embryophyta</taxon>
        <taxon>Tracheophyta</taxon>
        <taxon>Spermatophyta</taxon>
        <taxon>Magnoliopsida</taxon>
        <taxon>eudicotyledons</taxon>
        <taxon>Gunneridae</taxon>
        <taxon>Pentapetalae</taxon>
        <taxon>rosids</taxon>
        <taxon>fabids</taxon>
        <taxon>Rosales</taxon>
        <taxon>Rosaceae</taxon>
        <taxon>Rosoideae</taxon>
        <taxon>Rosoideae incertae sedis</taxon>
        <taxon>Rubus</taxon>
    </lineage>
</organism>
<dbReference type="Pfam" id="PF22732">
    <property type="entry name" value="MSL3_chromo-like"/>
    <property type="match status" value="1"/>
</dbReference>
<evidence type="ECO:0000313" key="4">
    <source>
        <dbReference type="Proteomes" id="UP001457282"/>
    </source>
</evidence>
<gene>
    <name evidence="3" type="ORF">M0R45_004588</name>
</gene>
<accession>A0AAW1YKK6</accession>
<dbReference type="GO" id="GO:0006325">
    <property type="term" value="P:chromatin organization"/>
    <property type="evidence" value="ECO:0007669"/>
    <property type="project" value="InterPro"/>
</dbReference>
<dbReference type="FunFam" id="2.30.30.140:FF:000102">
    <property type="entry name" value="Protein MRG1"/>
    <property type="match status" value="1"/>
</dbReference>
<dbReference type="InterPro" id="IPR053820">
    <property type="entry name" value="MSL3_chromo-like"/>
</dbReference>
<dbReference type="Gene3D" id="2.30.30.140">
    <property type="match status" value="1"/>
</dbReference>
<protein>
    <recommendedName>
        <fullName evidence="2">Chromo domain-containing protein</fullName>
    </recommendedName>
</protein>
<dbReference type="GO" id="GO:0005634">
    <property type="term" value="C:nucleus"/>
    <property type="evidence" value="ECO:0007669"/>
    <property type="project" value="InterPro"/>
</dbReference>
<comment type="caution">
    <text evidence="3">The sequence shown here is derived from an EMBL/GenBank/DDBJ whole genome shotgun (WGS) entry which is preliminary data.</text>
</comment>
<name>A0AAW1YKK6_RUBAR</name>
<dbReference type="PANTHER" id="PTHR10880">
    <property type="entry name" value="MORTALITY FACTOR 4-LIKE PROTEIN"/>
    <property type="match status" value="1"/>
</dbReference>
<feature type="compositionally biased region" description="Polar residues" evidence="1">
    <location>
        <begin position="93"/>
        <end position="112"/>
    </location>
</feature>
<dbReference type="PANTHER" id="PTHR10880:SF15">
    <property type="entry name" value="MSL COMPLEX SUBUNIT 3"/>
    <property type="match status" value="1"/>
</dbReference>
<dbReference type="Proteomes" id="UP001457282">
    <property type="component" value="Unassembled WGS sequence"/>
</dbReference>
<dbReference type="InterPro" id="IPR000953">
    <property type="entry name" value="Chromo/chromo_shadow_dom"/>
</dbReference>
<reference evidence="3 4" key="1">
    <citation type="journal article" date="2023" name="G3 (Bethesda)">
        <title>A chromosome-length genome assembly and annotation of blackberry (Rubus argutus, cv. 'Hillquist').</title>
        <authorList>
            <person name="Bruna T."/>
            <person name="Aryal R."/>
            <person name="Dudchenko O."/>
            <person name="Sargent D.J."/>
            <person name="Mead D."/>
            <person name="Buti M."/>
            <person name="Cavallini A."/>
            <person name="Hytonen T."/>
            <person name="Andres J."/>
            <person name="Pham M."/>
            <person name="Weisz D."/>
            <person name="Mascagni F."/>
            <person name="Usai G."/>
            <person name="Natali L."/>
            <person name="Bassil N."/>
            <person name="Fernandez G.E."/>
            <person name="Lomsadze A."/>
            <person name="Armour M."/>
            <person name="Olukolu B."/>
            <person name="Poorten T."/>
            <person name="Britton C."/>
            <person name="Davik J."/>
            <person name="Ashrafi H."/>
            <person name="Aiden E.L."/>
            <person name="Borodovsky M."/>
            <person name="Worthington M."/>
        </authorList>
    </citation>
    <scope>NUCLEOTIDE SEQUENCE [LARGE SCALE GENOMIC DNA]</scope>
    <source>
        <strain evidence="3">PI 553951</strain>
    </source>
</reference>
<evidence type="ECO:0000256" key="1">
    <source>
        <dbReference type="SAM" id="MobiDB-lite"/>
    </source>
</evidence>